<dbReference type="EMBL" id="ABYI02000018">
    <property type="protein sequence ID" value="EEG75078.1"/>
    <property type="molecule type" value="Genomic_DNA"/>
</dbReference>
<dbReference type="SUPFAM" id="SSF55826">
    <property type="entry name" value="YbaK/ProRS associated domain"/>
    <property type="match status" value="1"/>
</dbReference>
<dbReference type="InterPro" id="IPR007214">
    <property type="entry name" value="YbaK/aa-tRNA-synth-assoc-dom"/>
</dbReference>
<proteinExistence type="inferred from homology"/>
<sequence length="184" mass="20294">MILQNGRPACAAGREDKEMKVYDVLDGLGIEYSRTDHGPVGTIADCLEVDKVLGITICKNLFLCNRQKTAFYLLMLPGHKVLRTKELSAQIPTSRLSFASGEDMVRYMNVAPGSATVMGLIYDTDCSVQLLVDEEILQEEYVGCHPCVNTSSLKLRTEDVFGKFLAAVHHDYKTVTLSSDSPQS</sequence>
<evidence type="ECO:0000313" key="3">
    <source>
        <dbReference type="EMBL" id="EEG75078.1"/>
    </source>
</evidence>
<keyword evidence="4" id="KW-1185">Reference proteome</keyword>
<evidence type="ECO:0000256" key="1">
    <source>
        <dbReference type="ARBA" id="ARBA00010201"/>
    </source>
</evidence>
<evidence type="ECO:0000313" key="4">
    <source>
        <dbReference type="Proteomes" id="UP000004893"/>
    </source>
</evidence>
<gene>
    <name evidence="3" type="ORF">CLOHYLEM_05039</name>
</gene>
<name>C0BZ00_9FIRM</name>
<dbReference type="RefSeq" id="WP_006442375.1">
    <property type="nucleotide sequence ID" value="NZ_CP036524.1"/>
</dbReference>
<dbReference type="PANTHER" id="PTHR31423">
    <property type="entry name" value="YBAK DOMAIN-CONTAINING PROTEIN"/>
    <property type="match status" value="1"/>
</dbReference>
<dbReference type="GO" id="GO:0002161">
    <property type="term" value="F:aminoacyl-tRNA deacylase activity"/>
    <property type="evidence" value="ECO:0007669"/>
    <property type="project" value="InterPro"/>
</dbReference>
<organism evidence="3 4">
    <name type="scientific">[Clostridium] hylemonae DSM 15053</name>
    <dbReference type="NCBI Taxonomy" id="553973"/>
    <lineage>
        <taxon>Bacteria</taxon>
        <taxon>Bacillati</taxon>
        <taxon>Bacillota</taxon>
        <taxon>Clostridia</taxon>
        <taxon>Lachnospirales</taxon>
        <taxon>Lachnospiraceae</taxon>
    </lineage>
</organism>
<dbReference type="Proteomes" id="UP000004893">
    <property type="component" value="Unassembled WGS sequence"/>
</dbReference>
<reference evidence="3" key="1">
    <citation type="submission" date="2009-02" db="EMBL/GenBank/DDBJ databases">
        <authorList>
            <person name="Fulton L."/>
            <person name="Clifton S."/>
            <person name="Fulton B."/>
            <person name="Xu J."/>
            <person name="Minx P."/>
            <person name="Pepin K.H."/>
            <person name="Johnson M."/>
            <person name="Bhonagiri V."/>
            <person name="Nash W.E."/>
            <person name="Mardis E.R."/>
            <person name="Wilson R.K."/>
        </authorList>
    </citation>
    <scope>NUCLEOTIDE SEQUENCE [LARGE SCALE GENOMIC DNA]</scope>
    <source>
        <strain evidence="3">DSM 15053</strain>
    </source>
</reference>
<dbReference type="eggNOG" id="COG3760">
    <property type="taxonomic scope" value="Bacteria"/>
</dbReference>
<comment type="similarity">
    <text evidence="1">Belongs to the PRORSD1 family.</text>
</comment>
<reference evidence="3" key="2">
    <citation type="submission" date="2013-06" db="EMBL/GenBank/DDBJ databases">
        <title>Draft genome sequence of Clostridium hylemonae (DSM 15053).</title>
        <authorList>
            <person name="Sudarsanam P."/>
            <person name="Ley R."/>
            <person name="Guruge J."/>
            <person name="Turnbaugh P.J."/>
            <person name="Mahowald M."/>
            <person name="Liep D."/>
            <person name="Gordon J."/>
        </authorList>
    </citation>
    <scope>NUCLEOTIDE SEQUENCE</scope>
    <source>
        <strain evidence="3">DSM 15053</strain>
    </source>
</reference>
<dbReference type="Pfam" id="PF04073">
    <property type="entry name" value="tRNA_edit"/>
    <property type="match status" value="1"/>
</dbReference>
<dbReference type="PANTHER" id="PTHR31423:SF3">
    <property type="entry name" value="PROLYL-TRNA SYNTHETASE ASSOCIATED DOMAIN-CONTAINING PROTEIN 1-RELATED"/>
    <property type="match status" value="1"/>
</dbReference>
<comment type="caution">
    <text evidence="3">The sequence shown here is derived from an EMBL/GenBank/DDBJ whole genome shotgun (WGS) entry which is preliminary data.</text>
</comment>
<accession>C0BZ00</accession>
<evidence type="ECO:0000259" key="2">
    <source>
        <dbReference type="Pfam" id="PF04073"/>
    </source>
</evidence>
<dbReference type="InterPro" id="IPR036754">
    <property type="entry name" value="YbaK/aa-tRNA-synt-asso_dom_sf"/>
</dbReference>
<protein>
    <recommendedName>
        <fullName evidence="2">YbaK/aminoacyl-tRNA synthetase-associated domain-containing protein</fullName>
    </recommendedName>
</protein>
<dbReference type="OrthoDB" id="9798587at2"/>
<dbReference type="CDD" id="cd04335">
    <property type="entry name" value="PrdX_deacylase"/>
    <property type="match status" value="1"/>
</dbReference>
<feature type="domain" description="YbaK/aminoacyl-tRNA synthetase-associated" evidence="2">
    <location>
        <begin position="37"/>
        <end position="160"/>
    </location>
</feature>
<dbReference type="InterPro" id="IPR040285">
    <property type="entry name" value="ProX/PRXD1"/>
</dbReference>
<dbReference type="HOGENOM" id="CLU_104635_1_0_9"/>
<dbReference type="AlphaFoldDB" id="C0BZ00"/>
<dbReference type="Gene3D" id="3.90.960.10">
    <property type="entry name" value="YbaK/aminoacyl-tRNA synthetase-associated domain"/>
    <property type="match status" value="1"/>
</dbReference>